<evidence type="ECO:0000256" key="1">
    <source>
        <dbReference type="SAM" id="MobiDB-lite"/>
    </source>
</evidence>
<dbReference type="EMBL" id="CAAALY010246369">
    <property type="protein sequence ID" value="VEL33773.1"/>
    <property type="molecule type" value="Genomic_DNA"/>
</dbReference>
<comment type="caution">
    <text evidence="2">The sequence shown here is derived from an EMBL/GenBank/DDBJ whole genome shotgun (WGS) entry which is preliminary data.</text>
</comment>
<name>A0A448XCW4_9PLAT</name>
<evidence type="ECO:0000313" key="3">
    <source>
        <dbReference type="Proteomes" id="UP000784294"/>
    </source>
</evidence>
<organism evidence="2 3">
    <name type="scientific">Protopolystoma xenopodis</name>
    <dbReference type="NCBI Taxonomy" id="117903"/>
    <lineage>
        <taxon>Eukaryota</taxon>
        <taxon>Metazoa</taxon>
        <taxon>Spiralia</taxon>
        <taxon>Lophotrochozoa</taxon>
        <taxon>Platyhelminthes</taxon>
        <taxon>Monogenea</taxon>
        <taxon>Polyopisthocotylea</taxon>
        <taxon>Polystomatidea</taxon>
        <taxon>Polystomatidae</taxon>
        <taxon>Protopolystoma</taxon>
    </lineage>
</organism>
<dbReference type="Proteomes" id="UP000784294">
    <property type="component" value="Unassembled WGS sequence"/>
</dbReference>
<keyword evidence="3" id="KW-1185">Reference proteome</keyword>
<feature type="compositionally biased region" description="Basic and acidic residues" evidence="1">
    <location>
        <begin position="71"/>
        <end position="89"/>
    </location>
</feature>
<proteinExistence type="predicted"/>
<accession>A0A448XCW4</accession>
<evidence type="ECO:0000313" key="2">
    <source>
        <dbReference type="EMBL" id="VEL33773.1"/>
    </source>
</evidence>
<reference evidence="2" key="1">
    <citation type="submission" date="2018-11" db="EMBL/GenBank/DDBJ databases">
        <authorList>
            <consortium name="Pathogen Informatics"/>
        </authorList>
    </citation>
    <scope>NUCLEOTIDE SEQUENCE</scope>
</reference>
<dbReference type="AlphaFoldDB" id="A0A448XCW4"/>
<sequence length="114" mass="13413">MKEETTLFTSPLTQHELVDKLGCSEAYCTPCGACKQKYIVETVREIRKRIKKHETERSELAEHIAQTGHEMNWRATERTASYDDNTKKRNLIKETTRELFYLQACESQSRRSDR</sequence>
<feature type="region of interest" description="Disordered" evidence="1">
    <location>
        <begin position="55"/>
        <end position="89"/>
    </location>
</feature>
<protein>
    <submittedName>
        <fullName evidence="2">Uncharacterized protein</fullName>
    </submittedName>
</protein>
<gene>
    <name evidence="2" type="ORF">PXEA_LOCUS27213</name>
</gene>